<dbReference type="AlphaFoldDB" id="A0A816YUL2"/>
<reference evidence="4" key="1">
    <citation type="submission" date="2021-02" db="EMBL/GenBank/DDBJ databases">
        <authorList>
            <person name="Nowell W R."/>
        </authorList>
    </citation>
    <scope>NUCLEOTIDE SEQUENCE</scope>
</reference>
<evidence type="ECO:0000259" key="3">
    <source>
        <dbReference type="Pfam" id="PF13359"/>
    </source>
</evidence>
<keyword evidence="2" id="KW-0479">Metal-binding</keyword>
<evidence type="ECO:0000313" key="5">
    <source>
        <dbReference type="Proteomes" id="UP000663887"/>
    </source>
</evidence>
<sequence length="254" mass="29299">MKALGLEATMPSFLDGRRQFSAEEINESRCITKIRWVVEAANHRLKQFKYFANTIQNSSLVYLESDMSIACALINHYQPPMTRSKLEDEQIGAQIMQLRQQKNKIQLLIIFNISFSATCVFQLKRARSYAEERCSTTNLTGDVAYSVHRCKIIPNLIRIPTQSAHSNRVTYHPTIHFTDQAILGWWCDCFTGARFLGCCSHIASAIWFLSYQRWQTQQRHIPSGEYKNLATDSIQVSDFYDSSDDDDSQRYTLT</sequence>
<feature type="domain" description="DDE Tnp4" evidence="3">
    <location>
        <begin position="15"/>
        <end position="75"/>
    </location>
</feature>
<evidence type="ECO:0000256" key="1">
    <source>
        <dbReference type="ARBA" id="ARBA00001968"/>
    </source>
</evidence>
<dbReference type="Pfam" id="PF13359">
    <property type="entry name" value="DDE_Tnp_4"/>
    <property type="match status" value="1"/>
</dbReference>
<organism evidence="4 5">
    <name type="scientific">Rotaria magnacalcarata</name>
    <dbReference type="NCBI Taxonomy" id="392030"/>
    <lineage>
        <taxon>Eukaryota</taxon>
        <taxon>Metazoa</taxon>
        <taxon>Spiralia</taxon>
        <taxon>Gnathifera</taxon>
        <taxon>Rotifera</taxon>
        <taxon>Eurotatoria</taxon>
        <taxon>Bdelloidea</taxon>
        <taxon>Philodinida</taxon>
        <taxon>Philodinidae</taxon>
        <taxon>Rotaria</taxon>
    </lineage>
</organism>
<dbReference type="InterPro" id="IPR027806">
    <property type="entry name" value="HARBI1_dom"/>
</dbReference>
<dbReference type="Proteomes" id="UP000663887">
    <property type="component" value="Unassembled WGS sequence"/>
</dbReference>
<evidence type="ECO:0000313" key="4">
    <source>
        <dbReference type="EMBL" id="CAF2169174.1"/>
    </source>
</evidence>
<dbReference type="GO" id="GO:0046872">
    <property type="term" value="F:metal ion binding"/>
    <property type="evidence" value="ECO:0007669"/>
    <property type="project" value="UniProtKB-KW"/>
</dbReference>
<evidence type="ECO:0000256" key="2">
    <source>
        <dbReference type="ARBA" id="ARBA00022723"/>
    </source>
</evidence>
<gene>
    <name evidence="4" type="ORF">XDN619_LOCUS31098</name>
</gene>
<accession>A0A816YUL2</accession>
<name>A0A816YUL2_9BILA</name>
<comment type="cofactor">
    <cofactor evidence="1">
        <name>a divalent metal cation</name>
        <dbReference type="ChEBI" id="CHEBI:60240"/>
    </cofactor>
</comment>
<proteinExistence type="predicted"/>
<protein>
    <recommendedName>
        <fullName evidence="3">DDE Tnp4 domain-containing protein</fullName>
    </recommendedName>
</protein>
<comment type="caution">
    <text evidence="4">The sequence shown here is derived from an EMBL/GenBank/DDBJ whole genome shotgun (WGS) entry which is preliminary data.</text>
</comment>
<dbReference type="EMBL" id="CAJNRG010015495">
    <property type="protein sequence ID" value="CAF2169174.1"/>
    <property type="molecule type" value="Genomic_DNA"/>
</dbReference>